<accession>A0A2X2JDD2</accession>
<evidence type="ECO:0000313" key="1">
    <source>
        <dbReference type="EMBL" id="SPZ92302.1"/>
    </source>
</evidence>
<dbReference type="AlphaFoldDB" id="A0A2X2JDD2"/>
<organism evidence="1 2">
    <name type="scientific">Sphingobacterium multivorum</name>
    <dbReference type="NCBI Taxonomy" id="28454"/>
    <lineage>
        <taxon>Bacteria</taxon>
        <taxon>Pseudomonadati</taxon>
        <taxon>Bacteroidota</taxon>
        <taxon>Sphingobacteriia</taxon>
        <taxon>Sphingobacteriales</taxon>
        <taxon>Sphingobacteriaceae</taxon>
        <taxon>Sphingobacterium</taxon>
    </lineage>
</organism>
<dbReference type="EMBL" id="UAUU01000011">
    <property type="protein sequence ID" value="SPZ92302.1"/>
    <property type="molecule type" value="Genomic_DNA"/>
</dbReference>
<evidence type="ECO:0000313" key="2">
    <source>
        <dbReference type="Proteomes" id="UP000251241"/>
    </source>
</evidence>
<reference evidence="1 2" key="1">
    <citation type="submission" date="2018-06" db="EMBL/GenBank/DDBJ databases">
        <authorList>
            <consortium name="Pathogen Informatics"/>
            <person name="Doyle S."/>
        </authorList>
    </citation>
    <scope>NUCLEOTIDE SEQUENCE [LARGE SCALE GENOMIC DNA]</scope>
    <source>
        <strain evidence="1 2">NCTC11343</strain>
    </source>
</reference>
<protein>
    <submittedName>
        <fullName evidence="1">Uncharacterized protein</fullName>
    </submittedName>
</protein>
<sequence>MLDKLIFKRQIYEIAMIWKPITHEEAIVHDFRKNINMPIKKFYLLSSL</sequence>
<proteinExistence type="predicted"/>
<dbReference type="Proteomes" id="UP000251241">
    <property type="component" value="Unassembled WGS sequence"/>
</dbReference>
<gene>
    <name evidence="1" type="ORF">NCTC11343_04355</name>
</gene>
<name>A0A2X2JDD2_SPHMU</name>